<dbReference type="InterPro" id="IPR029151">
    <property type="entry name" value="Sensor-like_sf"/>
</dbReference>
<evidence type="ECO:0000256" key="2">
    <source>
        <dbReference type="ARBA" id="ARBA00004651"/>
    </source>
</evidence>
<dbReference type="InterPro" id="IPR005467">
    <property type="entry name" value="His_kinase_dom"/>
</dbReference>
<dbReference type="EMBL" id="QKWH01000004">
    <property type="protein sequence ID" value="PZR53483.1"/>
    <property type="molecule type" value="Genomic_DNA"/>
</dbReference>
<dbReference type="InterPro" id="IPR004358">
    <property type="entry name" value="Sig_transdc_His_kin-like_C"/>
</dbReference>
<evidence type="ECO:0000256" key="4">
    <source>
        <dbReference type="ARBA" id="ARBA00022475"/>
    </source>
</evidence>
<comment type="subcellular location">
    <subcellularLocation>
        <location evidence="2">Cell membrane</location>
        <topology evidence="2">Multi-pass membrane protein</topology>
    </subcellularLocation>
</comment>
<evidence type="ECO:0000256" key="1">
    <source>
        <dbReference type="ARBA" id="ARBA00000085"/>
    </source>
</evidence>
<keyword evidence="4" id="KW-1003">Cell membrane</keyword>
<dbReference type="InterPro" id="IPR033463">
    <property type="entry name" value="sCache_3"/>
</dbReference>
<comment type="caution">
    <text evidence="16">The sequence shown here is derived from an EMBL/GenBank/DDBJ whole genome shotgun (WGS) entry which is preliminary data.</text>
</comment>
<evidence type="ECO:0000256" key="12">
    <source>
        <dbReference type="ARBA" id="ARBA00023012"/>
    </source>
</evidence>
<dbReference type="GO" id="GO:0005886">
    <property type="term" value="C:plasma membrane"/>
    <property type="evidence" value="ECO:0007669"/>
    <property type="project" value="UniProtKB-SubCell"/>
</dbReference>
<dbReference type="Pfam" id="PF02518">
    <property type="entry name" value="HATPase_c"/>
    <property type="match status" value="1"/>
</dbReference>
<evidence type="ECO:0000256" key="5">
    <source>
        <dbReference type="ARBA" id="ARBA00022553"/>
    </source>
</evidence>
<keyword evidence="8" id="KW-0547">Nucleotide-binding</keyword>
<keyword evidence="9" id="KW-0418">Kinase</keyword>
<sequence length="470" mass="48835">MGHTERMVRAMSLRVQLLLLQVAIVLVLVCTTGVVASTIQEHQLREAYLDRMTGVAQSVAGLPAVVEAFDDADPAATIQPIAELIRRASDVTYVVVAGPDGTRYSHPDPDRIGERVSTDPSPALAGQVWTGTQTGTLGESWRVKVPVYGPTADDASPAAVVGVASVGILESELRRDWMSGLAQLFLALAGATVVGVLCAAWVAHLVRQRFFRLEPAQVRALMHDLDGARGLTAALRAQSHEFANKLHVISGLLELGRTDDAVRFIERAAHAEPGAAPPVPEAVRAPEVVALLRVKARIAAEHDIGFEVDAGSRVAPPGPQGAARHEDLLTVLGNLVDNAAEAVGPGGHVHLLVDDGGEPARTDGRAGTLRVVVDDDGPGIPRASRRAVLEDGFSTKQPTPERGSRGVGLALVRRAAERHGGGVRVSTSPLGGARVAVTLPGAALAAPTAPVVVPAAPGAAQPVRTGGGHP</sequence>
<accession>A0A2W5WS70</accession>
<evidence type="ECO:0000256" key="6">
    <source>
        <dbReference type="ARBA" id="ARBA00022679"/>
    </source>
</evidence>
<gene>
    <name evidence="16" type="ORF">DNL40_08245</name>
</gene>
<evidence type="ECO:0000256" key="10">
    <source>
        <dbReference type="ARBA" id="ARBA00022840"/>
    </source>
</evidence>
<dbReference type="SUPFAM" id="SSF55874">
    <property type="entry name" value="ATPase domain of HSP90 chaperone/DNA topoisomerase II/histidine kinase"/>
    <property type="match status" value="1"/>
</dbReference>
<comment type="catalytic activity">
    <reaction evidence="1">
        <text>ATP + protein L-histidine = ADP + protein N-phospho-L-histidine.</text>
        <dbReference type="EC" id="2.7.13.3"/>
    </reaction>
</comment>
<evidence type="ECO:0000256" key="11">
    <source>
        <dbReference type="ARBA" id="ARBA00022989"/>
    </source>
</evidence>
<evidence type="ECO:0000256" key="3">
    <source>
        <dbReference type="ARBA" id="ARBA00012438"/>
    </source>
</evidence>
<dbReference type="AlphaFoldDB" id="A0A2W5WS70"/>
<evidence type="ECO:0000259" key="15">
    <source>
        <dbReference type="PROSITE" id="PS50109"/>
    </source>
</evidence>
<reference evidence="16 17" key="1">
    <citation type="submission" date="2018-06" db="EMBL/GenBank/DDBJ databases">
        <title>Whole genome sequencing of a novel hydrocarbon degrading bacterial strain, PW21 isolated from oil contaminated produced water sample.</title>
        <authorList>
            <person name="Nagkirti P."/>
            <person name="Shaikh A."/>
            <person name="Gowdaman V."/>
            <person name="Engineer A.E."/>
            <person name="Dagar S."/>
            <person name="Dhakephalkar P.K."/>
        </authorList>
    </citation>
    <scope>NUCLEOTIDE SEQUENCE [LARGE SCALE GENOMIC DNA]</scope>
    <source>
        <strain evidence="16 17">PW21</strain>
    </source>
</reference>
<feature type="domain" description="Histidine kinase" evidence="15">
    <location>
        <begin position="328"/>
        <end position="443"/>
    </location>
</feature>
<keyword evidence="13 14" id="KW-0472">Membrane</keyword>
<dbReference type="PROSITE" id="PS50109">
    <property type="entry name" value="HIS_KIN"/>
    <property type="match status" value="1"/>
</dbReference>
<dbReference type="Gene3D" id="1.10.287.130">
    <property type="match status" value="1"/>
</dbReference>
<name>A0A2W5WS70_9MICO</name>
<dbReference type="SUPFAM" id="SSF55890">
    <property type="entry name" value="Sporulation response regulatory protein Spo0B"/>
    <property type="match status" value="1"/>
</dbReference>
<dbReference type="GO" id="GO:0005524">
    <property type="term" value="F:ATP binding"/>
    <property type="evidence" value="ECO:0007669"/>
    <property type="project" value="UniProtKB-KW"/>
</dbReference>
<dbReference type="InterPro" id="IPR039506">
    <property type="entry name" value="SPOB_a"/>
</dbReference>
<dbReference type="Pfam" id="PF14689">
    <property type="entry name" value="SPOB_a"/>
    <property type="match status" value="1"/>
</dbReference>
<keyword evidence="11 14" id="KW-1133">Transmembrane helix</keyword>
<dbReference type="InterPro" id="IPR003594">
    <property type="entry name" value="HATPase_dom"/>
</dbReference>
<feature type="transmembrane region" description="Helical" evidence="14">
    <location>
        <begin position="181"/>
        <end position="203"/>
    </location>
</feature>
<keyword evidence="17" id="KW-1185">Reference proteome</keyword>
<dbReference type="SUPFAM" id="SSF103190">
    <property type="entry name" value="Sensory domain-like"/>
    <property type="match status" value="1"/>
</dbReference>
<dbReference type="Pfam" id="PF17203">
    <property type="entry name" value="sCache_3_2"/>
    <property type="match status" value="1"/>
</dbReference>
<protein>
    <recommendedName>
        <fullName evidence="3">histidine kinase</fullName>
        <ecNumber evidence="3">2.7.13.3</ecNumber>
    </recommendedName>
</protein>
<dbReference type="InterPro" id="IPR016120">
    <property type="entry name" value="Sig_transdc_His_kin_SpoOB"/>
</dbReference>
<dbReference type="InterPro" id="IPR036890">
    <property type="entry name" value="HATPase_C_sf"/>
</dbReference>
<evidence type="ECO:0000256" key="13">
    <source>
        <dbReference type="ARBA" id="ARBA00023136"/>
    </source>
</evidence>
<dbReference type="EC" id="2.7.13.3" evidence="3"/>
<keyword evidence="6" id="KW-0808">Transferase</keyword>
<keyword evidence="12" id="KW-0902">Two-component regulatory system</keyword>
<keyword evidence="5" id="KW-0597">Phosphoprotein</keyword>
<dbReference type="InterPro" id="IPR050428">
    <property type="entry name" value="TCS_sensor_his_kinase"/>
</dbReference>
<evidence type="ECO:0000256" key="14">
    <source>
        <dbReference type="SAM" id="Phobius"/>
    </source>
</evidence>
<dbReference type="PRINTS" id="PR00344">
    <property type="entry name" value="BCTRLSENSOR"/>
</dbReference>
<proteinExistence type="predicted"/>
<dbReference type="GO" id="GO:0000155">
    <property type="term" value="F:phosphorelay sensor kinase activity"/>
    <property type="evidence" value="ECO:0007669"/>
    <property type="project" value="InterPro"/>
</dbReference>
<dbReference type="Gene3D" id="3.30.450.20">
    <property type="entry name" value="PAS domain"/>
    <property type="match status" value="1"/>
</dbReference>
<dbReference type="PANTHER" id="PTHR45436:SF5">
    <property type="entry name" value="SENSOR HISTIDINE KINASE TRCS"/>
    <property type="match status" value="1"/>
</dbReference>
<evidence type="ECO:0000256" key="8">
    <source>
        <dbReference type="ARBA" id="ARBA00022741"/>
    </source>
</evidence>
<keyword evidence="10" id="KW-0067">ATP-binding</keyword>
<evidence type="ECO:0000256" key="7">
    <source>
        <dbReference type="ARBA" id="ARBA00022692"/>
    </source>
</evidence>
<organism evidence="16 17">
    <name type="scientific">Xylanimonas oleitrophica</name>
    <dbReference type="NCBI Taxonomy" id="2607479"/>
    <lineage>
        <taxon>Bacteria</taxon>
        <taxon>Bacillati</taxon>
        <taxon>Actinomycetota</taxon>
        <taxon>Actinomycetes</taxon>
        <taxon>Micrococcales</taxon>
        <taxon>Promicromonosporaceae</taxon>
        <taxon>Xylanimonas</taxon>
    </lineage>
</organism>
<keyword evidence="7 14" id="KW-0812">Transmembrane</keyword>
<dbReference type="PANTHER" id="PTHR45436">
    <property type="entry name" value="SENSOR HISTIDINE KINASE YKOH"/>
    <property type="match status" value="1"/>
</dbReference>
<dbReference type="Proteomes" id="UP000248783">
    <property type="component" value="Unassembled WGS sequence"/>
</dbReference>
<evidence type="ECO:0000256" key="9">
    <source>
        <dbReference type="ARBA" id="ARBA00022777"/>
    </source>
</evidence>
<dbReference type="Gene3D" id="3.30.565.10">
    <property type="entry name" value="Histidine kinase-like ATPase, C-terminal domain"/>
    <property type="match status" value="1"/>
</dbReference>
<evidence type="ECO:0000313" key="16">
    <source>
        <dbReference type="EMBL" id="PZR53483.1"/>
    </source>
</evidence>
<dbReference type="CDD" id="cd00075">
    <property type="entry name" value="HATPase"/>
    <property type="match status" value="1"/>
</dbReference>
<evidence type="ECO:0000313" key="17">
    <source>
        <dbReference type="Proteomes" id="UP000248783"/>
    </source>
</evidence>
<dbReference type="SMART" id="SM00387">
    <property type="entry name" value="HATPase_c"/>
    <property type="match status" value="1"/>
</dbReference>